<proteinExistence type="predicted"/>
<dbReference type="VEuPathDB" id="FungiDB:BO70DRAFT_416019"/>
<dbReference type="Proteomes" id="UP000247233">
    <property type="component" value="Unassembled WGS sequence"/>
</dbReference>
<sequence>MDSSSAAAAAAAAAVSCSPLKQFSSGDVGIHDLSFSTPWEGRLPEPVTRWGLRSVTYTPYFLCASGTYSPIYRYYINTVGRYSVLRTTFFKRVHTARWLLIWHEAICFGSMERPLFGYPVLAPDGAHDNSRHPKIDEIYRTSPTPDSPGLVARWVGYPSLALEQ</sequence>
<comment type="caution">
    <text evidence="1">The sequence shown here is derived from an EMBL/GenBank/DDBJ whole genome shotgun (WGS) entry which is preliminary data.</text>
</comment>
<dbReference type="GeneID" id="37069624"/>
<dbReference type="AlphaFoldDB" id="A0A317VB44"/>
<reference evidence="1 2" key="1">
    <citation type="submission" date="2016-12" db="EMBL/GenBank/DDBJ databases">
        <title>The genomes of Aspergillus section Nigri reveals drivers in fungal speciation.</title>
        <authorList>
            <consortium name="DOE Joint Genome Institute"/>
            <person name="Vesth T.C."/>
            <person name="Nybo J."/>
            <person name="Theobald S."/>
            <person name="Brandl J."/>
            <person name="Frisvad J.C."/>
            <person name="Nielsen K.F."/>
            <person name="Lyhne E.K."/>
            <person name="Kogle M.E."/>
            <person name="Kuo A."/>
            <person name="Riley R."/>
            <person name="Clum A."/>
            <person name="Nolan M."/>
            <person name="Lipzen A."/>
            <person name="Salamov A."/>
            <person name="Henrissat B."/>
            <person name="Wiebenga A."/>
            <person name="De Vries R.P."/>
            <person name="Grigoriev I.V."/>
            <person name="Mortensen U.H."/>
            <person name="Andersen M.R."/>
            <person name="Baker S.E."/>
        </authorList>
    </citation>
    <scope>NUCLEOTIDE SEQUENCE [LARGE SCALE GENOMIC DNA]</scope>
    <source>
        <strain evidence="1 2">CBS 117.55</strain>
    </source>
</reference>
<keyword evidence="2" id="KW-1185">Reference proteome</keyword>
<gene>
    <name evidence="1" type="ORF">BO70DRAFT_416019</name>
</gene>
<dbReference type="EMBL" id="MSFL01000031">
    <property type="protein sequence ID" value="PWY70162.1"/>
    <property type="molecule type" value="Genomic_DNA"/>
</dbReference>
<name>A0A317VB44_9EURO</name>
<dbReference type="RefSeq" id="XP_025395762.1">
    <property type="nucleotide sequence ID" value="XM_025547387.1"/>
</dbReference>
<organism evidence="1 2">
    <name type="scientific">Aspergillus heteromorphus CBS 117.55</name>
    <dbReference type="NCBI Taxonomy" id="1448321"/>
    <lineage>
        <taxon>Eukaryota</taxon>
        <taxon>Fungi</taxon>
        <taxon>Dikarya</taxon>
        <taxon>Ascomycota</taxon>
        <taxon>Pezizomycotina</taxon>
        <taxon>Eurotiomycetes</taxon>
        <taxon>Eurotiomycetidae</taxon>
        <taxon>Eurotiales</taxon>
        <taxon>Aspergillaceae</taxon>
        <taxon>Aspergillus</taxon>
        <taxon>Aspergillus subgen. Circumdati</taxon>
    </lineage>
</organism>
<accession>A0A317VB44</accession>
<evidence type="ECO:0000313" key="1">
    <source>
        <dbReference type="EMBL" id="PWY70162.1"/>
    </source>
</evidence>
<protein>
    <submittedName>
        <fullName evidence="1">Uncharacterized protein</fullName>
    </submittedName>
</protein>
<evidence type="ECO:0000313" key="2">
    <source>
        <dbReference type="Proteomes" id="UP000247233"/>
    </source>
</evidence>